<reference evidence="2 3" key="1">
    <citation type="submission" date="2019-09" db="EMBL/GenBank/DDBJ databases">
        <title>Draft genome sequence of Pseudomonas brenneri CCUG 51514(T).</title>
        <authorList>
            <person name="Tunovic T."/>
            <person name="Pineiro-Iglesias B."/>
            <person name="Unosson C."/>
            <person name="Inganas E."/>
            <person name="Ohlen M."/>
            <person name="Cardew S."/>
            <person name="Jensie-Markopoulos S."/>
            <person name="Salva-Serra F."/>
            <person name="Jaen-Luchoro D."/>
            <person name="Svensson-Stadler L."/>
            <person name="Chun J."/>
            <person name="Moore E."/>
        </authorList>
    </citation>
    <scope>NUCLEOTIDE SEQUENCE [LARGE SCALE GENOMIC DNA]</scope>
    <source>
        <strain evidence="2 3">CCUG 51514</strain>
    </source>
</reference>
<sequence length="99" mass="10130">MERWASAGVVTAGVFAAHGSRLGGSGGFATAFASKPAPTFDRVPSLECGQMWERACSRRGPQQRCITQPASNQPPVAAEAAPATRTSGAAAAGRKRTTA</sequence>
<evidence type="ECO:0000256" key="1">
    <source>
        <dbReference type="SAM" id="MobiDB-lite"/>
    </source>
</evidence>
<evidence type="ECO:0000313" key="2">
    <source>
        <dbReference type="EMBL" id="KAA2229191.1"/>
    </source>
</evidence>
<feature type="compositionally biased region" description="Polar residues" evidence="1">
    <location>
        <begin position="64"/>
        <end position="74"/>
    </location>
</feature>
<dbReference type="Proteomes" id="UP000325296">
    <property type="component" value="Unassembled WGS sequence"/>
</dbReference>
<organism evidence="2 3">
    <name type="scientific">Pseudomonas brenneri</name>
    <dbReference type="NCBI Taxonomy" id="129817"/>
    <lineage>
        <taxon>Bacteria</taxon>
        <taxon>Pseudomonadati</taxon>
        <taxon>Pseudomonadota</taxon>
        <taxon>Gammaproteobacteria</taxon>
        <taxon>Pseudomonadales</taxon>
        <taxon>Pseudomonadaceae</taxon>
        <taxon>Pseudomonas</taxon>
    </lineage>
</organism>
<gene>
    <name evidence="2" type="ORF">F1720_15590</name>
</gene>
<dbReference type="AlphaFoldDB" id="A0A5B2UR51"/>
<comment type="caution">
    <text evidence="2">The sequence shown here is derived from an EMBL/GenBank/DDBJ whole genome shotgun (WGS) entry which is preliminary data.</text>
</comment>
<feature type="compositionally biased region" description="Low complexity" evidence="1">
    <location>
        <begin position="77"/>
        <end position="92"/>
    </location>
</feature>
<proteinExistence type="predicted"/>
<feature type="region of interest" description="Disordered" evidence="1">
    <location>
        <begin position="63"/>
        <end position="99"/>
    </location>
</feature>
<name>A0A5B2UR51_9PSED</name>
<protein>
    <submittedName>
        <fullName evidence="2">Uncharacterized protein</fullName>
    </submittedName>
</protein>
<dbReference type="EMBL" id="VUOL01000008">
    <property type="protein sequence ID" value="KAA2229191.1"/>
    <property type="molecule type" value="Genomic_DNA"/>
</dbReference>
<evidence type="ECO:0000313" key="3">
    <source>
        <dbReference type="Proteomes" id="UP000325296"/>
    </source>
</evidence>
<accession>A0A5B2UR51</accession>